<dbReference type="PANTHER" id="PTHR46240:SF1">
    <property type="entry name" value="SERINE_THREONINE-PROTEIN KINASE ULK4"/>
    <property type="match status" value="1"/>
</dbReference>
<reference evidence="2" key="2">
    <citation type="journal article" date="2008" name="Genome Biol.">
        <title>Improved genome assembly and evidence-based global gene model set for the chordate Ciona intestinalis: new insight into intron and operon populations.</title>
        <authorList>
            <person name="Satou Y."/>
            <person name="Mineta K."/>
            <person name="Ogasawara M."/>
            <person name="Sasakura Y."/>
            <person name="Shoguchi E."/>
            <person name="Ueno K."/>
            <person name="Yamada L."/>
            <person name="Matsumoto J."/>
            <person name="Wasserscheid J."/>
            <person name="Dewar K."/>
            <person name="Wiley G.B."/>
            <person name="Macmil S.L."/>
            <person name="Roe B.A."/>
            <person name="Zeller R.W."/>
            <person name="Hastings K.E."/>
            <person name="Lemaire P."/>
            <person name="Lindquist E."/>
            <person name="Endo T."/>
            <person name="Hotta K."/>
            <person name="Inaba K."/>
        </authorList>
    </citation>
    <scope>NUCLEOTIDE SEQUENCE [LARGE SCALE GENOMIC DNA]</scope>
    <source>
        <strain evidence="2">wild type</strain>
    </source>
</reference>
<reference evidence="2" key="4">
    <citation type="submission" date="2025-09" db="UniProtKB">
        <authorList>
            <consortium name="Ensembl"/>
        </authorList>
    </citation>
    <scope>IDENTIFICATION</scope>
</reference>
<dbReference type="PROSITE" id="PS50011">
    <property type="entry name" value="PROTEIN_KINASE_DOM"/>
    <property type="match status" value="1"/>
</dbReference>
<dbReference type="Gene3D" id="1.25.10.10">
    <property type="entry name" value="Leucine-rich Repeat Variant"/>
    <property type="match status" value="1"/>
</dbReference>
<dbReference type="Gene3D" id="1.10.510.10">
    <property type="entry name" value="Transferase(Phosphotransferase) domain 1"/>
    <property type="match status" value="1"/>
</dbReference>
<dbReference type="InterPro" id="IPR000719">
    <property type="entry name" value="Prot_kinase_dom"/>
</dbReference>
<dbReference type="InParanoid" id="F7B0W3"/>
<dbReference type="GeneTree" id="ENSGT00940000170917"/>
<proteinExistence type="predicted"/>
<dbReference type="HOGENOM" id="CLU_002110_0_0_1"/>
<feature type="domain" description="Protein kinase" evidence="1">
    <location>
        <begin position="4"/>
        <end position="274"/>
    </location>
</feature>
<dbReference type="Ensembl" id="ENSCINT00000025038.2">
    <property type="protein sequence ID" value="ENSCINP00000024792.2"/>
    <property type="gene ID" value="ENSCING00000004977.3"/>
</dbReference>
<dbReference type="SUPFAM" id="SSF56112">
    <property type="entry name" value="Protein kinase-like (PK-like)"/>
    <property type="match status" value="1"/>
</dbReference>
<dbReference type="OMA" id="NWYETNN"/>
<organism evidence="2 3">
    <name type="scientific">Ciona intestinalis</name>
    <name type="common">Transparent sea squirt</name>
    <name type="synonym">Ascidia intestinalis</name>
    <dbReference type="NCBI Taxonomy" id="7719"/>
    <lineage>
        <taxon>Eukaryota</taxon>
        <taxon>Metazoa</taxon>
        <taxon>Chordata</taxon>
        <taxon>Tunicata</taxon>
        <taxon>Ascidiacea</taxon>
        <taxon>Phlebobranchia</taxon>
        <taxon>Cionidae</taxon>
        <taxon>Ciona</taxon>
    </lineage>
</organism>
<dbReference type="InterPro" id="IPR011989">
    <property type="entry name" value="ARM-like"/>
</dbReference>
<dbReference type="GO" id="GO:0005524">
    <property type="term" value="F:ATP binding"/>
    <property type="evidence" value="ECO:0007669"/>
    <property type="project" value="InterPro"/>
</dbReference>
<name>F7B0W3_CIOIN</name>
<dbReference type="InterPro" id="IPR045906">
    <property type="entry name" value="ULK4"/>
</dbReference>
<evidence type="ECO:0000313" key="2">
    <source>
        <dbReference type="Ensembl" id="ENSCINP00000024792.2"/>
    </source>
</evidence>
<reference evidence="3" key="1">
    <citation type="journal article" date="2002" name="Science">
        <title>The draft genome of Ciona intestinalis: insights into chordate and vertebrate origins.</title>
        <authorList>
            <person name="Dehal P."/>
            <person name="Satou Y."/>
            <person name="Campbell R.K."/>
            <person name="Chapman J."/>
            <person name="Degnan B."/>
            <person name="De Tomaso A."/>
            <person name="Davidson B."/>
            <person name="Di Gregorio A."/>
            <person name="Gelpke M."/>
            <person name="Goodstein D.M."/>
            <person name="Harafuji N."/>
            <person name="Hastings K.E."/>
            <person name="Ho I."/>
            <person name="Hotta K."/>
            <person name="Huang W."/>
            <person name="Kawashima T."/>
            <person name="Lemaire P."/>
            <person name="Martinez D."/>
            <person name="Meinertzhagen I.A."/>
            <person name="Necula S."/>
            <person name="Nonaka M."/>
            <person name="Putnam N."/>
            <person name="Rash S."/>
            <person name="Saiga H."/>
            <person name="Satake M."/>
            <person name="Terry A."/>
            <person name="Yamada L."/>
            <person name="Wang H.G."/>
            <person name="Awazu S."/>
            <person name="Azumi K."/>
            <person name="Boore J."/>
            <person name="Branno M."/>
            <person name="Chin-Bow S."/>
            <person name="DeSantis R."/>
            <person name="Doyle S."/>
            <person name="Francino P."/>
            <person name="Keys D.N."/>
            <person name="Haga S."/>
            <person name="Hayashi H."/>
            <person name="Hino K."/>
            <person name="Imai K.S."/>
            <person name="Inaba K."/>
            <person name="Kano S."/>
            <person name="Kobayashi K."/>
            <person name="Kobayashi M."/>
            <person name="Lee B.I."/>
            <person name="Makabe K.W."/>
            <person name="Manohar C."/>
            <person name="Matassi G."/>
            <person name="Medina M."/>
            <person name="Mochizuki Y."/>
            <person name="Mount S."/>
            <person name="Morishita T."/>
            <person name="Miura S."/>
            <person name="Nakayama A."/>
            <person name="Nishizaka S."/>
            <person name="Nomoto H."/>
            <person name="Ohta F."/>
            <person name="Oishi K."/>
            <person name="Rigoutsos I."/>
            <person name="Sano M."/>
            <person name="Sasaki A."/>
            <person name="Sasakura Y."/>
            <person name="Shoguchi E."/>
            <person name="Shin-i T."/>
            <person name="Spagnuolo A."/>
            <person name="Stainier D."/>
            <person name="Suzuki M.M."/>
            <person name="Tassy O."/>
            <person name="Takatori N."/>
            <person name="Tokuoka M."/>
            <person name="Yagi K."/>
            <person name="Yoshizaki F."/>
            <person name="Wada S."/>
            <person name="Zhang C."/>
            <person name="Hyatt P.D."/>
            <person name="Larimer F."/>
            <person name="Detter C."/>
            <person name="Doggett N."/>
            <person name="Glavina T."/>
            <person name="Hawkins T."/>
            <person name="Richardson P."/>
            <person name="Lucas S."/>
            <person name="Kohara Y."/>
            <person name="Levine M."/>
            <person name="Satoh N."/>
            <person name="Rokhsar D.S."/>
        </authorList>
    </citation>
    <scope>NUCLEOTIDE SEQUENCE [LARGE SCALE GENOMIC DNA]</scope>
</reference>
<dbReference type="EMBL" id="EAAA01001985">
    <property type="status" value="NOT_ANNOTATED_CDS"/>
    <property type="molecule type" value="Genomic_DNA"/>
</dbReference>
<dbReference type="InterPro" id="IPR056981">
    <property type="entry name" value="HEAT_ULK4_RUNKEL"/>
</dbReference>
<dbReference type="GO" id="GO:0004672">
    <property type="term" value="F:protein kinase activity"/>
    <property type="evidence" value="ECO:0007669"/>
    <property type="project" value="InterPro"/>
</dbReference>
<evidence type="ECO:0000313" key="3">
    <source>
        <dbReference type="Proteomes" id="UP000008144"/>
    </source>
</evidence>
<evidence type="ECO:0000259" key="1">
    <source>
        <dbReference type="PROSITE" id="PS50011"/>
    </source>
</evidence>
<dbReference type="SUPFAM" id="SSF48371">
    <property type="entry name" value="ARM repeat"/>
    <property type="match status" value="2"/>
</dbReference>
<keyword evidence="3" id="KW-1185">Reference proteome</keyword>
<dbReference type="Pfam" id="PF00069">
    <property type="entry name" value="Pkinase"/>
    <property type="match status" value="1"/>
</dbReference>
<accession>F7B0W3</accession>
<dbReference type="Pfam" id="PF23606">
    <property type="entry name" value="HEAT_ULK4"/>
    <property type="match status" value="1"/>
</dbReference>
<dbReference type="Proteomes" id="UP000008144">
    <property type="component" value="Chromosome 4"/>
</dbReference>
<dbReference type="PANTHER" id="PTHR46240">
    <property type="entry name" value="SER/THR PROTEIN KINASE ULK4"/>
    <property type="match status" value="1"/>
</dbReference>
<reference evidence="2" key="3">
    <citation type="submission" date="2025-08" db="UniProtKB">
        <authorList>
            <consortium name="Ensembl"/>
        </authorList>
    </citation>
    <scope>IDENTIFICATION</scope>
</reference>
<dbReference type="STRING" id="7719.ENSCINP00000024792"/>
<protein>
    <recommendedName>
        <fullName evidence="1">Protein kinase domain-containing protein</fullName>
    </recommendedName>
</protein>
<dbReference type="InterPro" id="IPR016024">
    <property type="entry name" value="ARM-type_fold"/>
</dbReference>
<dbReference type="FunCoup" id="F7B0W3">
    <property type="interactions" value="115"/>
</dbReference>
<dbReference type="InterPro" id="IPR011009">
    <property type="entry name" value="Kinase-like_dom_sf"/>
</dbReference>
<dbReference type="AlphaFoldDB" id="F7B0W3"/>
<sequence length="1269" mass="142517">MENFVLYEEIGRETSSIVYKGRRRGTINFLAIQCIEKDRRAAITNWVRLTHEFNHQNIVQFHEWYETSNHLWMVTELCTGGTLDECLRQDSCLPGVIVCQFGKDIIRGLNYLHEHSVVFADLCPKNVLLDGPGVLKLTNFCLSRLVDEDLNEVYLQAANKMEDSDSMSIVNDNLLGELHYRSPEILKGGNPTTNSDIWAFGVLLYRMYSGTVPFSGKDDNFISQVLQNDFLDPQQKRNKHGQISEDFQHLLSKTLEKDLNVRFNSKQALNHKLWNVIEETDITMDESGADGFNVAEDSLRDTVSSLSFAPESVNVLDSTFTLSSRPRTANHRENEKVVKNSTAKSVPINNSSIQVQSIDKTMTFSQTLDIERDSLSICEPEIQQENIQNVIYCDTEPKECIIQDNTQIKKTEQLRWDAKTIPFKLLSQVHNTTPDELYSHLKLIVDLFTQQSASNNSQSRLKANVLSYLSHLCVASPEVSNFVVNSNLLLLMVNLCKNSMQQFPDMAFKAIRTIGLAARSATELQQCTQVTEVFNVLSEILREGFKHDRIKFSIVPALGQLLCLVATHEESHGQRKGNWYIPGATYTLITRCLHEGEDSALQHYACKIIECVACVSDQHGRKFIRDVIGPLLWSTSDKAKSEGIRSTSLMALCSLNRISGSGSIFQAVLERAGVQSVLIFLNRSSYKCQQAILTSFNETLNSGQKGHSVRLANAKDILPSIMKLLDSPSNLVRAKVNLSLLLLLRLNPKLLMTACQHRLIMHIERDCRKISPSHFARPLHVQHVSEEDKYIHSTLCLLIRYMILQSKEVTTSSIDALNEAMERKHPSSKQVKQLRISLPCCMVLQNLITSHVFRMQMVTENFIENVGKLLDHAVKFVKKAPASSAGIVTAIGDDTAQKFIDTILSIIEVLSQHPPDLANNEEASMKCLVPRLVILCTVSDSNERQAGCVKLLTDVLDTLLHFRAISTDASTVTLTNEINIIPEFQSILLRQMPLPAYGVRLLSILLEHWPSISTSLCYYGVIPILFKLLDEHKSSPLSSSYQGIITIFIYLIQYRNVDVVNALYNNGLVETVNTCLLENFSFYKQVRKNPDDDGAVDCLSHNLSLLKYMLDRVTTAVKEALLAKEDSNSARPNTTEGAERLLVLHKPLTDLHTVCISLLCEEKELSDSALACLSLLVQLYGGDHPDTMLTENMNSLAAALTVANQKNQRILLKLIRRIATLNVHHAHRLASEDGQLLIENVRNTLYAAEQCADSSLAHLANEILVSIKD</sequence>